<sequence length="93" mass="10068">MTVVSPRNLKLFVTGDAPRSKRARANLAEALERIGLDPDAVPEIDLSADPVQTLTFGIFATPALLRTSEAGDTEVLYGDLSERRALERFLALG</sequence>
<dbReference type="Gene3D" id="3.40.30.10">
    <property type="entry name" value="Glutaredoxin"/>
    <property type="match status" value="1"/>
</dbReference>
<proteinExistence type="predicted"/>
<evidence type="ECO:0000313" key="3">
    <source>
        <dbReference type="Proteomes" id="UP001296967"/>
    </source>
</evidence>
<feature type="domain" description="KaiB" evidence="1">
    <location>
        <begin position="10"/>
        <end position="92"/>
    </location>
</feature>
<dbReference type="EMBL" id="NHSF01000019">
    <property type="protein sequence ID" value="MBK5929619.1"/>
    <property type="molecule type" value="Genomic_DNA"/>
</dbReference>
<dbReference type="AlphaFoldDB" id="A0AAJ0UDU7"/>
<name>A0AAJ0UDU7_HALSE</name>
<reference evidence="2" key="2">
    <citation type="journal article" date="2020" name="Microorganisms">
        <title>Osmotic Adaptation and Compatible Solute Biosynthesis of Phototrophic Bacteria as Revealed from Genome Analyses.</title>
        <authorList>
            <person name="Imhoff J.F."/>
            <person name="Rahn T."/>
            <person name="Kunzel S."/>
            <person name="Keller A."/>
            <person name="Neulinger S.C."/>
        </authorList>
    </citation>
    <scope>NUCLEOTIDE SEQUENCE</scope>
    <source>
        <strain evidence="2">DSM 4395</strain>
    </source>
</reference>
<evidence type="ECO:0000259" key="1">
    <source>
        <dbReference type="SMART" id="SM01248"/>
    </source>
</evidence>
<dbReference type="Proteomes" id="UP001296967">
    <property type="component" value="Unassembled WGS sequence"/>
</dbReference>
<evidence type="ECO:0000313" key="2">
    <source>
        <dbReference type="EMBL" id="MBK5929619.1"/>
    </source>
</evidence>
<dbReference type="SUPFAM" id="SSF52833">
    <property type="entry name" value="Thioredoxin-like"/>
    <property type="match status" value="1"/>
</dbReference>
<accession>A0AAJ0UDU7</accession>
<dbReference type="SMART" id="SM01248">
    <property type="entry name" value="KaiB"/>
    <property type="match status" value="1"/>
</dbReference>
<keyword evidence="3" id="KW-1185">Reference proteome</keyword>
<reference evidence="2" key="1">
    <citation type="submission" date="2017-05" db="EMBL/GenBank/DDBJ databases">
        <authorList>
            <person name="Imhoff J.F."/>
            <person name="Rahn T."/>
            <person name="Kuenzel S."/>
            <person name="Neulinger S.C."/>
        </authorList>
    </citation>
    <scope>NUCLEOTIDE SEQUENCE</scope>
    <source>
        <strain evidence="2">DSM 4395</strain>
    </source>
</reference>
<dbReference type="InterPro" id="IPR036249">
    <property type="entry name" value="Thioredoxin-like_sf"/>
</dbReference>
<organism evidence="2 3">
    <name type="scientific">Halochromatium salexigens</name>
    <name type="common">Chromatium salexigens</name>
    <dbReference type="NCBI Taxonomy" id="49447"/>
    <lineage>
        <taxon>Bacteria</taxon>
        <taxon>Pseudomonadati</taxon>
        <taxon>Pseudomonadota</taxon>
        <taxon>Gammaproteobacteria</taxon>
        <taxon>Chromatiales</taxon>
        <taxon>Chromatiaceae</taxon>
        <taxon>Halochromatium</taxon>
    </lineage>
</organism>
<comment type="caution">
    <text evidence="2">The sequence shown here is derived from an EMBL/GenBank/DDBJ whole genome shotgun (WGS) entry which is preliminary data.</text>
</comment>
<protein>
    <recommendedName>
        <fullName evidence="1">KaiB domain-containing protein</fullName>
    </recommendedName>
</protein>
<dbReference type="GO" id="GO:0048511">
    <property type="term" value="P:rhythmic process"/>
    <property type="evidence" value="ECO:0007669"/>
    <property type="project" value="InterPro"/>
</dbReference>
<gene>
    <name evidence="2" type="ORF">CCR82_03475</name>
</gene>
<dbReference type="InterPro" id="IPR011649">
    <property type="entry name" value="KaiB_domain"/>
</dbReference>